<evidence type="ECO:0000313" key="2">
    <source>
        <dbReference type="Proteomes" id="UP000249396"/>
    </source>
</evidence>
<organism evidence="1 2">
    <name type="scientific">Candidatus Methylumidiphilus alinenensis</name>
    <dbReference type="NCBI Taxonomy" id="2202197"/>
    <lineage>
        <taxon>Bacteria</taxon>
        <taxon>Pseudomonadati</taxon>
        <taxon>Pseudomonadota</taxon>
        <taxon>Gammaproteobacteria</taxon>
        <taxon>Methylococcales</taxon>
        <taxon>Candidatus Methylumidiphilus</taxon>
    </lineage>
</organism>
<reference evidence="1 2" key="1">
    <citation type="journal article" date="2018" name="Aquat. Microb. Ecol.">
        <title>Gammaproteobacterial methanotrophs dominate.</title>
        <authorList>
            <person name="Rissanen A.J."/>
            <person name="Saarenheimo J."/>
            <person name="Tiirola M."/>
            <person name="Peura S."/>
            <person name="Aalto S.L."/>
            <person name="Karvinen A."/>
            <person name="Nykanen H."/>
        </authorList>
    </citation>
    <scope>NUCLEOTIDE SEQUENCE [LARGE SCALE GENOMIC DNA]</scope>
    <source>
        <strain evidence="1">AMbin10</strain>
    </source>
</reference>
<dbReference type="EMBL" id="QJPH01000283">
    <property type="protein sequence ID" value="PZN80505.1"/>
    <property type="molecule type" value="Genomic_DNA"/>
</dbReference>
<evidence type="ECO:0000313" key="1">
    <source>
        <dbReference type="EMBL" id="PZN80505.1"/>
    </source>
</evidence>
<dbReference type="Proteomes" id="UP000249396">
    <property type="component" value="Unassembled WGS sequence"/>
</dbReference>
<comment type="caution">
    <text evidence="1">The sequence shown here is derived from an EMBL/GenBank/DDBJ whole genome shotgun (WGS) entry which is preliminary data.</text>
</comment>
<proteinExistence type="predicted"/>
<name>A0A2W4R8K4_9GAMM</name>
<dbReference type="AlphaFoldDB" id="A0A2W4R8K4"/>
<gene>
    <name evidence="1" type="ORF">DM484_09770</name>
</gene>
<accession>A0A2W4R8K4</accession>
<protein>
    <submittedName>
        <fullName evidence="1">Uncharacterized protein</fullName>
    </submittedName>
</protein>
<sequence>MLKPDQFKVNEAWIAIKINDKFLCLEDEFYDVYMLMDAASTFVLGHLLSRVDDVTPQEEDVKKIFKDAWGVKRQWPKKLIMPENSVAEDVFKAQAKNKGIKFIAVPLLDLSPIVEPLKQSFASFLHKVLQEKASLVEH</sequence>